<evidence type="ECO:0000256" key="2">
    <source>
        <dbReference type="SAM" id="SignalP"/>
    </source>
</evidence>
<feature type="region of interest" description="Disordered" evidence="1">
    <location>
        <begin position="20"/>
        <end position="100"/>
    </location>
</feature>
<protein>
    <recommendedName>
        <fullName evidence="5">Lipoprotein</fullName>
    </recommendedName>
</protein>
<feature type="chain" id="PRO_5046951714" description="Lipoprotein" evidence="2">
    <location>
        <begin position="21"/>
        <end position="305"/>
    </location>
</feature>
<gene>
    <name evidence="3" type="ORF">ACFSAV_05990</name>
</gene>
<dbReference type="EMBL" id="JBHUFP010000006">
    <property type="protein sequence ID" value="MFD1805928.1"/>
    <property type="molecule type" value="Genomic_DNA"/>
</dbReference>
<dbReference type="RefSeq" id="WP_379097396.1">
    <property type="nucleotide sequence ID" value="NZ_JBHUFP010000006.1"/>
</dbReference>
<feature type="signal peptide" evidence="2">
    <location>
        <begin position="1"/>
        <end position="20"/>
    </location>
</feature>
<evidence type="ECO:0000313" key="4">
    <source>
        <dbReference type="Proteomes" id="UP001597420"/>
    </source>
</evidence>
<evidence type="ECO:0000313" key="3">
    <source>
        <dbReference type="EMBL" id="MFD1805928.1"/>
    </source>
</evidence>
<reference evidence="4" key="1">
    <citation type="journal article" date="2019" name="Int. J. Syst. Evol. Microbiol.">
        <title>The Global Catalogue of Microorganisms (GCM) 10K type strain sequencing project: providing services to taxonomists for standard genome sequencing and annotation.</title>
        <authorList>
            <consortium name="The Broad Institute Genomics Platform"/>
            <consortium name="The Broad Institute Genome Sequencing Center for Infectious Disease"/>
            <person name="Wu L."/>
            <person name="Ma J."/>
        </authorList>
    </citation>
    <scope>NUCLEOTIDE SEQUENCE [LARGE SCALE GENOMIC DNA]</scope>
    <source>
        <strain evidence="4">CCM 7950</strain>
    </source>
</reference>
<proteinExistence type="predicted"/>
<comment type="caution">
    <text evidence="3">The sequence shown here is derived from an EMBL/GenBank/DDBJ whole genome shotgun (WGS) entry which is preliminary data.</text>
</comment>
<keyword evidence="4" id="KW-1185">Reference proteome</keyword>
<name>A0ABW4NTG6_9PAST</name>
<evidence type="ECO:0008006" key="5">
    <source>
        <dbReference type="Google" id="ProtNLM"/>
    </source>
</evidence>
<sequence>MKKSLLKISLAVTLSSLLIACGGGGGGGSNSGNPSQPIQPAPKPAPDPAPQPKPPAPNPQPDPPIPKPQPNDPMPHPREPETPPKANEWSGSCESSSSDFCNTELSNKVKVYTLKTVENSAFPHDVTTETEQIITLTLDNNETKKVYSPSEGTDSAYNFILLSSNNTHGDVYYGYRQRANNNKNGRHYDFIYAYRSELAANIPDNYTAYYEKSNGFIYSPLNLASTSDNNLLFKGNVKLTYNNGKVTGWVEGNKQAEPIFQISGSGTNLIIESTAHVPHPISPNQKGEINVHLLTQQKAPMTINI</sequence>
<feature type="compositionally biased region" description="Gly residues" evidence="1">
    <location>
        <begin position="21"/>
        <end position="30"/>
    </location>
</feature>
<keyword evidence="2" id="KW-0732">Signal</keyword>
<feature type="compositionally biased region" description="Pro residues" evidence="1">
    <location>
        <begin position="37"/>
        <end position="74"/>
    </location>
</feature>
<organism evidence="3 4">
    <name type="scientific">Pasteurella oralis</name>
    <dbReference type="NCBI Taxonomy" id="1071947"/>
    <lineage>
        <taxon>Bacteria</taxon>
        <taxon>Pseudomonadati</taxon>
        <taxon>Pseudomonadota</taxon>
        <taxon>Gammaproteobacteria</taxon>
        <taxon>Pasteurellales</taxon>
        <taxon>Pasteurellaceae</taxon>
        <taxon>Pasteurella</taxon>
    </lineage>
</organism>
<evidence type="ECO:0000256" key="1">
    <source>
        <dbReference type="SAM" id="MobiDB-lite"/>
    </source>
</evidence>
<dbReference type="Proteomes" id="UP001597420">
    <property type="component" value="Unassembled WGS sequence"/>
</dbReference>
<accession>A0ABW4NTG6</accession>
<dbReference type="PROSITE" id="PS51257">
    <property type="entry name" value="PROKAR_LIPOPROTEIN"/>
    <property type="match status" value="1"/>
</dbReference>